<keyword evidence="2" id="KW-1185">Reference proteome</keyword>
<reference evidence="1 2" key="1">
    <citation type="submission" date="2018-08" db="EMBL/GenBank/DDBJ databases">
        <authorList>
            <person name="Miller G.E."/>
            <person name="Abrahams R."/>
            <person name="Bazan D.C."/>
            <person name="Beglau B.C."/>
            <person name="Blaylock E.C."/>
            <person name="Choi J.D."/>
            <person name="Grewal S.K."/>
            <person name="Hernandez E.V."/>
            <person name="Kim D.J."/>
            <person name="Kim K."/>
            <person name="Lee Y."/>
            <person name="Linde M.K."/>
            <person name="Lopez M.B."/>
            <person name="Pangalila E."/>
            <person name="Parker M.A."/>
            <person name="Specht R.C."/>
            <person name="Teng M.C."/>
            <person name="Toledo B."/>
            <person name="Tran S."/>
            <person name="Yu H."/>
            <person name="Kalaj N."/>
            <person name="Muthiah A.S."/>
            <person name="Dean N.S."/>
            <person name="Diaz A."/>
            <person name="Garlena R.A."/>
            <person name="Russell D.A."/>
            <person name="Pope W.H."/>
            <person name="Jacobs-Sera D."/>
            <person name="Hatfull G.F."/>
        </authorList>
    </citation>
    <scope>NUCLEOTIDE SEQUENCE [LARGE SCALE GENOMIC DNA]</scope>
</reference>
<sequence length="103" mass="11172">MTDSTYILVTDSALPFAIGLDAEYRVTQGAPGTDGAKLLGFAMPNNEEIEISLDEALADRELMVGLWPVFSHDDGERLIVWAEGTAEIIDAPADDDDEVTEDE</sequence>
<dbReference type="GeneID" id="55003756"/>
<dbReference type="RefSeq" id="YP_009812687.1">
    <property type="nucleotide sequence ID" value="NC_048068.1"/>
</dbReference>
<dbReference type="EMBL" id="MH727556">
    <property type="protein sequence ID" value="AYB70191.1"/>
    <property type="molecule type" value="Genomic_DNA"/>
</dbReference>
<dbReference type="Proteomes" id="UP000279330">
    <property type="component" value="Segment"/>
</dbReference>
<evidence type="ECO:0000313" key="1">
    <source>
        <dbReference type="EMBL" id="AYB70191.1"/>
    </source>
</evidence>
<name>A0A385UF21_9CAUD</name>
<protein>
    <submittedName>
        <fullName evidence="1">Uncharacterized protein</fullName>
    </submittedName>
</protein>
<accession>A0A385UF21</accession>
<organism evidence="1 2">
    <name type="scientific">Microbacterium phage OneinaGillian</name>
    <dbReference type="NCBI Taxonomy" id="2301604"/>
    <lineage>
        <taxon>Viruses</taxon>
        <taxon>Duplodnaviria</taxon>
        <taxon>Heunggongvirae</taxon>
        <taxon>Uroviricota</taxon>
        <taxon>Caudoviricetes</taxon>
        <taxon>Gillianvirus</taxon>
        <taxon>Gillianvirus oneinagillian</taxon>
    </lineage>
</organism>
<proteinExistence type="predicted"/>
<gene>
    <name evidence="1" type="primary">82</name>
    <name evidence="1" type="ORF">SEA_ONEIAGILLIAN_81</name>
</gene>
<dbReference type="KEGG" id="vg:55003756"/>
<evidence type="ECO:0000313" key="2">
    <source>
        <dbReference type="Proteomes" id="UP000279330"/>
    </source>
</evidence>